<feature type="binding site" evidence="12 13">
    <location>
        <position position="120"/>
    </location>
    <ligand>
        <name>ATP</name>
        <dbReference type="ChEBI" id="CHEBI:30616"/>
    </ligand>
</feature>
<dbReference type="InterPro" id="IPR023005">
    <property type="entry name" value="Nucleoside_diP_kinase_AS"/>
</dbReference>
<dbReference type="PROSITE" id="PS00469">
    <property type="entry name" value="NDPK"/>
    <property type="match status" value="1"/>
</dbReference>
<dbReference type="OrthoDB" id="9801161at2"/>
<evidence type="ECO:0000313" key="17">
    <source>
        <dbReference type="EMBL" id="AOZ72534.1"/>
    </source>
</evidence>
<dbReference type="STRING" id="1912795.BK816_03840"/>
<dbReference type="HAMAP" id="MF_00451">
    <property type="entry name" value="NDP_kinase"/>
    <property type="match status" value="1"/>
</dbReference>
<dbReference type="GO" id="GO:0006241">
    <property type="term" value="P:CTP biosynthetic process"/>
    <property type="evidence" value="ECO:0007669"/>
    <property type="project" value="UniProtKB-UniRule"/>
</dbReference>
<dbReference type="AlphaFoldDB" id="A0A1D9MJQ9"/>
<comment type="catalytic activity">
    <reaction evidence="12">
        <text>a ribonucleoside 5'-diphosphate + ATP = a ribonucleoside 5'-triphosphate + ADP</text>
        <dbReference type="Rhea" id="RHEA:18113"/>
        <dbReference type="ChEBI" id="CHEBI:30616"/>
        <dbReference type="ChEBI" id="CHEBI:57930"/>
        <dbReference type="ChEBI" id="CHEBI:61557"/>
        <dbReference type="ChEBI" id="CHEBI:456216"/>
        <dbReference type="EC" id="2.7.4.6"/>
    </reaction>
</comment>
<dbReference type="Gene3D" id="3.30.70.141">
    <property type="entry name" value="Nucleoside diphosphate kinase-like domain"/>
    <property type="match status" value="1"/>
</dbReference>
<comment type="cofactor">
    <cofactor evidence="1 12">
        <name>Mg(2+)</name>
        <dbReference type="ChEBI" id="CHEBI:18420"/>
    </cofactor>
</comment>
<keyword evidence="8 12" id="KW-0418">Kinase</keyword>
<keyword evidence="10 12" id="KW-0460">Magnesium</keyword>
<feature type="active site" description="Pros-phosphohistidine intermediate" evidence="12 13">
    <location>
        <position position="123"/>
    </location>
</feature>
<evidence type="ECO:0000256" key="4">
    <source>
        <dbReference type="ARBA" id="ARBA00017632"/>
    </source>
</evidence>
<evidence type="ECO:0000256" key="9">
    <source>
        <dbReference type="ARBA" id="ARBA00022840"/>
    </source>
</evidence>
<dbReference type="EMBL" id="CP017812">
    <property type="protein sequence ID" value="AOZ72534.1"/>
    <property type="molecule type" value="Genomic_DNA"/>
</dbReference>
<keyword evidence="18" id="KW-1185">Reference proteome</keyword>
<dbReference type="CDD" id="cd04413">
    <property type="entry name" value="NDPk_I"/>
    <property type="match status" value="1"/>
</dbReference>
<reference evidence="17 18" key="1">
    <citation type="submission" date="2016-10" db="EMBL/GenBank/DDBJ databases">
        <title>Actinomyces aegypiusis sp. nov., isolated from the Aegypius monachus in Qinghai Tibet Plateau China.</title>
        <authorList>
            <person name="Wang Y."/>
        </authorList>
    </citation>
    <scope>NUCLEOTIDE SEQUENCE [LARGE SCALE GENOMIC DNA]</scope>
    <source>
        <strain evidence="17 18">VUL4_3</strain>
    </source>
</reference>
<evidence type="ECO:0000313" key="18">
    <source>
        <dbReference type="Proteomes" id="UP000176288"/>
    </source>
</evidence>
<dbReference type="Pfam" id="PF00334">
    <property type="entry name" value="NDK"/>
    <property type="match status" value="1"/>
</dbReference>
<comment type="subcellular location">
    <subcellularLocation>
        <location evidence="12">Cytoplasm</location>
    </subcellularLocation>
</comment>
<dbReference type="FunFam" id="3.30.70.141:FF:000003">
    <property type="entry name" value="Nucleoside diphosphate kinase"/>
    <property type="match status" value="1"/>
</dbReference>
<dbReference type="SUPFAM" id="SSF54919">
    <property type="entry name" value="Nucleoside diphosphate kinase, NDK"/>
    <property type="match status" value="1"/>
</dbReference>
<keyword evidence="6 12" id="KW-0479">Metal-binding</keyword>
<evidence type="ECO:0000256" key="8">
    <source>
        <dbReference type="ARBA" id="ARBA00022777"/>
    </source>
</evidence>
<accession>A0A1D9MJQ9</accession>
<name>A0A1D9MJQ9_9ACTO</name>
<comment type="catalytic activity">
    <reaction evidence="12 15">
        <text>a 2'-deoxyribonucleoside 5'-diphosphate + ATP = a 2'-deoxyribonucleoside 5'-triphosphate + ADP</text>
        <dbReference type="Rhea" id="RHEA:44640"/>
        <dbReference type="ChEBI" id="CHEBI:30616"/>
        <dbReference type="ChEBI" id="CHEBI:61560"/>
        <dbReference type="ChEBI" id="CHEBI:73316"/>
        <dbReference type="ChEBI" id="CHEBI:456216"/>
        <dbReference type="EC" id="2.7.4.6"/>
    </reaction>
</comment>
<evidence type="ECO:0000259" key="16">
    <source>
        <dbReference type="SMART" id="SM00562"/>
    </source>
</evidence>
<dbReference type="GO" id="GO:0046872">
    <property type="term" value="F:metal ion binding"/>
    <property type="evidence" value="ECO:0007669"/>
    <property type="project" value="UniProtKB-KW"/>
</dbReference>
<dbReference type="InterPro" id="IPR036850">
    <property type="entry name" value="NDK-like_dom_sf"/>
</dbReference>
<keyword evidence="12" id="KW-0597">Phosphoprotein</keyword>
<dbReference type="GO" id="GO:0004550">
    <property type="term" value="F:nucleoside diphosphate kinase activity"/>
    <property type="evidence" value="ECO:0007669"/>
    <property type="project" value="UniProtKB-UniRule"/>
</dbReference>
<evidence type="ECO:0000256" key="14">
    <source>
        <dbReference type="RuleBase" id="RU004011"/>
    </source>
</evidence>
<proteinExistence type="inferred from homology"/>
<dbReference type="EC" id="2.7.4.6" evidence="3 12"/>
<feature type="binding site" evidence="12 13">
    <location>
        <position position="13"/>
    </location>
    <ligand>
        <name>ATP</name>
        <dbReference type="ChEBI" id="CHEBI:30616"/>
    </ligand>
</feature>
<dbReference type="InterPro" id="IPR001564">
    <property type="entry name" value="Nucleoside_diP_kinase"/>
</dbReference>
<evidence type="ECO:0000256" key="2">
    <source>
        <dbReference type="ARBA" id="ARBA00008142"/>
    </source>
</evidence>
<organism evidence="17 18">
    <name type="scientific">Boudabousia tangfeifanii</name>
    <dbReference type="NCBI Taxonomy" id="1912795"/>
    <lineage>
        <taxon>Bacteria</taxon>
        <taxon>Bacillati</taxon>
        <taxon>Actinomycetota</taxon>
        <taxon>Actinomycetes</taxon>
        <taxon>Actinomycetales</taxon>
        <taxon>Actinomycetaceae</taxon>
        <taxon>Boudabousia</taxon>
    </lineage>
</organism>
<evidence type="ECO:0000256" key="10">
    <source>
        <dbReference type="ARBA" id="ARBA00022842"/>
    </source>
</evidence>
<keyword evidence="7 12" id="KW-0547">Nucleotide-binding</keyword>
<protein>
    <recommendedName>
        <fullName evidence="4 12">Nucleoside diphosphate kinase</fullName>
        <shortName evidence="12">NDK</shortName>
        <shortName evidence="12">NDP kinase</shortName>
        <ecNumber evidence="3 12">2.7.4.6</ecNumber>
    </recommendedName>
    <alternativeName>
        <fullName evidence="12">Nucleoside-2-P kinase</fullName>
    </alternativeName>
</protein>
<keyword evidence="5 12" id="KW-0808">Transferase</keyword>
<comment type="similarity">
    <text evidence="2 12 13 14">Belongs to the NDK family.</text>
</comment>
<evidence type="ECO:0000256" key="11">
    <source>
        <dbReference type="ARBA" id="ARBA00023080"/>
    </source>
</evidence>
<dbReference type="RefSeq" id="WP_071164000.1">
    <property type="nucleotide sequence ID" value="NZ_CP017812.1"/>
</dbReference>
<evidence type="ECO:0000256" key="6">
    <source>
        <dbReference type="ARBA" id="ARBA00022723"/>
    </source>
</evidence>
<dbReference type="Proteomes" id="UP000176288">
    <property type="component" value="Chromosome"/>
</dbReference>
<dbReference type="SMART" id="SM00562">
    <property type="entry name" value="NDK"/>
    <property type="match status" value="1"/>
</dbReference>
<feature type="binding site" evidence="12 13">
    <location>
        <position position="61"/>
    </location>
    <ligand>
        <name>ATP</name>
        <dbReference type="ChEBI" id="CHEBI:30616"/>
    </ligand>
</feature>
<dbReference type="InterPro" id="IPR034907">
    <property type="entry name" value="NDK-like_dom"/>
</dbReference>
<dbReference type="NCBIfam" id="NF001908">
    <property type="entry name" value="PRK00668.1"/>
    <property type="match status" value="1"/>
</dbReference>
<keyword evidence="9 12" id="KW-0067">ATP-binding</keyword>
<keyword evidence="12" id="KW-0963">Cytoplasm</keyword>
<dbReference type="PANTHER" id="PTHR11349">
    <property type="entry name" value="NUCLEOSIDE DIPHOSPHATE KINASE"/>
    <property type="match status" value="1"/>
</dbReference>
<comment type="subunit">
    <text evidence="12">Homotetramer.</text>
</comment>
<feature type="binding site" evidence="12 13">
    <location>
        <position position="89"/>
    </location>
    <ligand>
        <name>ATP</name>
        <dbReference type="ChEBI" id="CHEBI:30616"/>
    </ligand>
</feature>
<dbReference type="PRINTS" id="PR01243">
    <property type="entry name" value="NUCDPKINASE"/>
</dbReference>
<gene>
    <name evidence="12" type="primary">ndk</name>
    <name evidence="17" type="ORF">BK816_03840</name>
</gene>
<evidence type="ECO:0000256" key="12">
    <source>
        <dbReference type="HAMAP-Rule" id="MF_00451"/>
    </source>
</evidence>
<feature type="domain" description="Nucleoside diphosphate kinase-like" evidence="16">
    <location>
        <begin position="5"/>
        <end position="144"/>
    </location>
</feature>
<keyword evidence="11 12" id="KW-0546">Nucleotide metabolism</keyword>
<sequence>MKNDYEKTLLLIKPDGVERKTIGQIISRFEQRGLDIVALKLLQASAEQLRAHYAEHVTKDFYPEMEEYMSRGPICALVIGGVQAQSVVRTMMGATMPAQAAPGTIRGDLALNPLDGPIENLVHGSDSLESAAREISIWFPELAN</sequence>
<evidence type="ECO:0000256" key="7">
    <source>
        <dbReference type="ARBA" id="ARBA00022741"/>
    </source>
</evidence>
<dbReference type="KEGG" id="avu:BK816_03840"/>
<dbReference type="GO" id="GO:0006183">
    <property type="term" value="P:GTP biosynthetic process"/>
    <property type="evidence" value="ECO:0007669"/>
    <property type="project" value="UniProtKB-UniRule"/>
</dbReference>
<dbReference type="GO" id="GO:0005737">
    <property type="term" value="C:cytoplasm"/>
    <property type="evidence" value="ECO:0007669"/>
    <property type="project" value="UniProtKB-SubCell"/>
</dbReference>
<evidence type="ECO:0000256" key="13">
    <source>
        <dbReference type="PROSITE-ProRule" id="PRU00706"/>
    </source>
</evidence>
<evidence type="ECO:0000256" key="5">
    <source>
        <dbReference type="ARBA" id="ARBA00022679"/>
    </source>
</evidence>
<feature type="binding site" evidence="12 13">
    <location>
        <position position="106"/>
    </location>
    <ligand>
        <name>ATP</name>
        <dbReference type="ChEBI" id="CHEBI:30616"/>
    </ligand>
</feature>
<dbReference type="PROSITE" id="PS51374">
    <property type="entry name" value="NDPK_LIKE"/>
    <property type="match status" value="1"/>
</dbReference>
<evidence type="ECO:0000256" key="1">
    <source>
        <dbReference type="ARBA" id="ARBA00001946"/>
    </source>
</evidence>
<dbReference type="GO" id="GO:0006228">
    <property type="term" value="P:UTP biosynthetic process"/>
    <property type="evidence" value="ECO:0007669"/>
    <property type="project" value="UniProtKB-UniRule"/>
</dbReference>
<evidence type="ECO:0000256" key="15">
    <source>
        <dbReference type="RuleBase" id="RU004013"/>
    </source>
</evidence>
<comment type="function">
    <text evidence="12">Major role in the synthesis of nucleoside triphosphates other than ATP. The ATP gamma phosphate is transferred to the NDP beta phosphate via a ping-pong mechanism, using a phosphorylated active-site intermediate.</text>
</comment>
<feature type="binding site" evidence="12 13">
    <location>
        <position position="95"/>
    </location>
    <ligand>
        <name>ATP</name>
        <dbReference type="ChEBI" id="CHEBI:30616"/>
    </ligand>
</feature>
<evidence type="ECO:0000256" key="3">
    <source>
        <dbReference type="ARBA" id="ARBA00012966"/>
    </source>
</evidence>
<dbReference type="GO" id="GO:0005524">
    <property type="term" value="F:ATP binding"/>
    <property type="evidence" value="ECO:0007669"/>
    <property type="project" value="UniProtKB-UniRule"/>
</dbReference>